<organism evidence="5 6">
    <name type="scientific">Thelephora terrestris</name>
    <dbReference type="NCBI Taxonomy" id="56493"/>
    <lineage>
        <taxon>Eukaryota</taxon>
        <taxon>Fungi</taxon>
        <taxon>Dikarya</taxon>
        <taxon>Basidiomycota</taxon>
        <taxon>Agaricomycotina</taxon>
        <taxon>Agaricomycetes</taxon>
        <taxon>Thelephorales</taxon>
        <taxon>Thelephoraceae</taxon>
        <taxon>Thelephora</taxon>
    </lineage>
</organism>
<feature type="chain" id="PRO_5040306405" evidence="3">
    <location>
        <begin position="23"/>
        <end position="360"/>
    </location>
</feature>
<reference evidence="5" key="2">
    <citation type="submission" date="2020-11" db="EMBL/GenBank/DDBJ databases">
        <authorList>
            <consortium name="DOE Joint Genome Institute"/>
            <person name="Kuo A."/>
            <person name="Miyauchi S."/>
            <person name="Kiss E."/>
            <person name="Drula E."/>
            <person name="Kohler A."/>
            <person name="Sanchez-Garcia M."/>
            <person name="Andreopoulos B."/>
            <person name="Barry K.W."/>
            <person name="Bonito G."/>
            <person name="Buee M."/>
            <person name="Carver A."/>
            <person name="Chen C."/>
            <person name="Cichocki N."/>
            <person name="Clum A."/>
            <person name="Culley D."/>
            <person name="Crous P.W."/>
            <person name="Fauchery L."/>
            <person name="Girlanda M."/>
            <person name="Hayes R."/>
            <person name="Keri Z."/>
            <person name="Labutti K."/>
            <person name="Lipzen A."/>
            <person name="Lombard V."/>
            <person name="Magnuson J."/>
            <person name="Maillard F."/>
            <person name="Morin E."/>
            <person name="Murat C."/>
            <person name="Nolan M."/>
            <person name="Ohm R."/>
            <person name="Pangilinan J."/>
            <person name="Pereira M."/>
            <person name="Perotto S."/>
            <person name="Peter M."/>
            <person name="Riley R."/>
            <person name="Sitrit Y."/>
            <person name="Stielow B."/>
            <person name="Szollosi G."/>
            <person name="Zifcakova L."/>
            <person name="Stursova M."/>
            <person name="Spatafora J.W."/>
            <person name="Tedersoo L."/>
            <person name="Vaario L.-M."/>
            <person name="Yamada A."/>
            <person name="Yan M."/>
            <person name="Wang P."/>
            <person name="Xu J."/>
            <person name="Bruns T."/>
            <person name="Baldrian P."/>
            <person name="Vilgalys R."/>
            <person name="Henrissat B."/>
            <person name="Grigoriev I.V."/>
            <person name="Hibbett D."/>
            <person name="Nagy L.G."/>
            <person name="Martin F.M."/>
        </authorList>
    </citation>
    <scope>NUCLEOTIDE SEQUENCE</scope>
    <source>
        <strain evidence="5">UH-Tt-Lm1</strain>
    </source>
</reference>
<evidence type="ECO:0000256" key="3">
    <source>
        <dbReference type="SAM" id="SignalP"/>
    </source>
</evidence>
<evidence type="ECO:0000313" key="5">
    <source>
        <dbReference type="EMBL" id="KAF9778931.1"/>
    </source>
</evidence>
<evidence type="ECO:0000256" key="1">
    <source>
        <dbReference type="ARBA" id="ARBA00022723"/>
    </source>
</evidence>
<keyword evidence="2" id="KW-0186">Copper</keyword>
<comment type="caution">
    <text evidence="5">The sequence shown here is derived from an EMBL/GenBank/DDBJ whole genome shotgun (WGS) entry which is preliminary data.</text>
</comment>
<dbReference type="PRINTS" id="PR00092">
    <property type="entry name" value="TYROSINASE"/>
</dbReference>
<gene>
    <name evidence="5" type="ORF">BJ322DRAFT_1090465</name>
</gene>
<reference evidence="5" key="1">
    <citation type="journal article" date="2020" name="Nat. Commun.">
        <title>Large-scale genome sequencing of mycorrhizal fungi provides insights into the early evolution of symbiotic traits.</title>
        <authorList>
            <person name="Miyauchi S."/>
            <person name="Kiss E."/>
            <person name="Kuo A."/>
            <person name="Drula E."/>
            <person name="Kohler A."/>
            <person name="Sanchez-Garcia M."/>
            <person name="Morin E."/>
            <person name="Andreopoulos B."/>
            <person name="Barry K.W."/>
            <person name="Bonito G."/>
            <person name="Buee M."/>
            <person name="Carver A."/>
            <person name="Chen C."/>
            <person name="Cichocki N."/>
            <person name="Clum A."/>
            <person name="Culley D."/>
            <person name="Crous P.W."/>
            <person name="Fauchery L."/>
            <person name="Girlanda M."/>
            <person name="Hayes R.D."/>
            <person name="Keri Z."/>
            <person name="LaButti K."/>
            <person name="Lipzen A."/>
            <person name="Lombard V."/>
            <person name="Magnuson J."/>
            <person name="Maillard F."/>
            <person name="Murat C."/>
            <person name="Nolan M."/>
            <person name="Ohm R.A."/>
            <person name="Pangilinan J."/>
            <person name="Pereira M.F."/>
            <person name="Perotto S."/>
            <person name="Peter M."/>
            <person name="Pfister S."/>
            <person name="Riley R."/>
            <person name="Sitrit Y."/>
            <person name="Stielow J.B."/>
            <person name="Szollosi G."/>
            <person name="Zifcakova L."/>
            <person name="Stursova M."/>
            <person name="Spatafora J.W."/>
            <person name="Tedersoo L."/>
            <person name="Vaario L.M."/>
            <person name="Yamada A."/>
            <person name="Yan M."/>
            <person name="Wang P."/>
            <person name="Xu J."/>
            <person name="Bruns T."/>
            <person name="Baldrian P."/>
            <person name="Vilgalys R."/>
            <person name="Dunand C."/>
            <person name="Henrissat B."/>
            <person name="Grigoriev I.V."/>
            <person name="Hibbett D."/>
            <person name="Nagy L.G."/>
            <person name="Martin F.M."/>
        </authorList>
    </citation>
    <scope>NUCLEOTIDE SEQUENCE</scope>
    <source>
        <strain evidence="5">UH-Tt-Lm1</strain>
    </source>
</reference>
<protein>
    <submittedName>
        <fullName evidence="5">Di-copper centre-containing protein</fullName>
    </submittedName>
</protein>
<evidence type="ECO:0000313" key="6">
    <source>
        <dbReference type="Proteomes" id="UP000736335"/>
    </source>
</evidence>
<dbReference type="GO" id="GO:0016491">
    <property type="term" value="F:oxidoreductase activity"/>
    <property type="evidence" value="ECO:0007669"/>
    <property type="project" value="InterPro"/>
</dbReference>
<keyword evidence="3" id="KW-0732">Signal</keyword>
<dbReference type="Proteomes" id="UP000736335">
    <property type="component" value="Unassembled WGS sequence"/>
</dbReference>
<dbReference type="InterPro" id="IPR050316">
    <property type="entry name" value="Tyrosinase/Hemocyanin"/>
</dbReference>
<dbReference type="PANTHER" id="PTHR11474:SF126">
    <property type="entry name" value="TYROSINASE-LIKE PROTEIN TYR-1-RELATED"/>
    <property type="match status" value="1"/>
</dbReference>
<dbReference type="AlphaFoldDB" id="A0A9P6H4S6"/>
<feature type="signal peptide" evidence="3">
    <location>
        <begin position="1"/>
        <end position="22"/>
    </location>
</feature>
<dbReference type="InterPro" id="IPR002227">
    <property type="entry name" value="Tyrosinase_Cu-bd"/>
</dbReference>
<dbReference type="OrthoDB" id="6132182at2759"/>
<feature type="domain" description="Tyrosinase copper-binding" evidence="4">
    <location>
        <begin position="88"/>
        <end position="293"/>
    </location>
</feature>
<dbReference type="PANTHER" id="PTHR11474">
    <property type="entry name" value="TYROSINASE FAMILY MEMBER"/>
    <property type="match status" value="1"/>
</dbReference>
<dbReference type="EMBL" id="WIUZ02000021">
    <property type="protein sequence ID" value="KAF9778931.1"/>
    <property type="molecule type" value="Genomic_DNA"/>
</dbReference>
<evidence type="ECO:0000259" key="4">
    <source>
        <dbReference type="Pfam" id="PF00264"/>
    </source>
</evidence>
<dbReference type="InterPro" id="IPR008922">
    <property type="entry name" value="Di-copper_centre_dom_sf"/>
</dbReference>
<sequence>MSLYRFVTFAIAASTLLGLSVSANLYQPCLNPSVRLEWRSMPAEERAEWLAAVKCLNNVDYYPHNSSLVPTFNTTFAQIPPVNPNSSYFDDWSYIHMDLNHIIHFTGQFLPWHRAFIKDFDTSLREKCGYTGHQPYWDWTKDASDFENSAIFDPDPVSGLGGWGDPNDDYQITSGAFATDFPLTYPSPHRLRRQYTPDIPGTNGTTVHLADLFTPESQQALIEGYVADFIHFQQHLEGGSHGAIHRIVGADLLGTCPSTAPSDCVPGPKWSPNDPLFQLHHGMVDKVWYDWQHAHPANFWSFDGGATPEVNGFIASPDFPNGAPPYVTFATPIPTDGIMNNYTIWELIDTRNERLCYIYE</sequence>
<name>A0A9P6H4S6_9AGAM</name>
<accession>A0A9P6H4S6</accession>
<evidence type="ECO:0000256" key="2">
    <source>
        <dbReference type="ARBA" id="ARBA00023008"/>
    </source>
</evidence>
<dbReference type="SUPFAM" id="SSF48056">
    <property type="entry name" value="Di-copper centre-containing domain"/>
    <property type="match status" value="1"/>
</dbReference>
<dbReference type="Pfam" id="PF00264">
    <property type="entry name" value="Tyrosinase"/>
    <property type="match status" value="1"/>
</dbReference>
<proteinExistence type="predicted"/>
<keyword evidence="1" id="KW-0479">Metal-binding</keyword>
<dbReference type="Gene3D" id="1.10.1280.10">
    <property type="entry name" value="Di-copper center containing domain from catechol oxidase"/>
    <property type="match status" value="1"/>
</dbReference>
<dbReference type="GO" id="GO:0046872">
    <property type="term" value="F:metal ion binding"/>
    <property type="evidence" value="ECO:0007669"/>
    <property type="project" value="UniProtKB-KW"/>
</dbReference>
<keyword evidence="6" id="KW-1185">Reference proteome</keyword>